<comment type="similarity">
    <text evidence="1">Belongs to the stealth family.</text>
</comment>
<evidence type="ECO:0000313" key="8">
    <source>
        <dbReference type="EMBL" id="GGZ48229.1"/>
    </source>
</evidence>
<evidence type="ECO:0000259" key="6">
    <source>
        <dbReference type="Pfam" id="PF17102"/>
    </source>
</evidence>
<evidence type="ECO:0000313" key="9">
    <source>
        <dbReference type="Proteomes" id="UP000624183"/>
    </source>
</evidence>
<dbReference type="EMBL" id="BMUW01000003">
    <property type="protein sequence ID" value="GGZ48229.1"/>
    <property type="molecule type" value="Genomic_DNA"/>
</dbReference>
<evidence type="ECO:0000259" key="7">
    <source>
        <dbReference type="Pfam" id="PF17103"/>
    </source>
</evidence>
<protein>
    <submittedName>
        <fullName evidence="8">Exopolysaccharide phosphotransferase</fullName>
    </submittedName>
</protein>
<dbReference type="Pfam" id="PF17102">
    <property type="entry name" value="Stealth_CR3"/>
    <property type="match status" value="1"/>
</dbReference>
<keyword evidence="9" id="KW-1185">Reference proteome</keyword>
<dbReference type="Pfam" id="PF11380">
    <property type="entry name" value="Stealth_CR2"/>
    <property type="match status" value="1"/>
</dbReference>
<dbReference type="InterPro" id="IPR031358">
    <property type="entry name" value="Stealth_CR1"/>
</dbReference>
<reference evidence="9" key="1">
    <citation type="journal article" date="2019" name="Int. J. Syst. Evol. Microbiol.">
        <title>The Global Catalogue of Microorganisms (GCM) 10K type strain sequencing project: providing services to taxonomists for standard genome sequencing and annotation.</title>
        <authorList>
            <consortium name="The Broad Institute Genomics Platform"/>
            <consortium name="The Broad Institute Genome Sequencing Center for Infectious Disease"/>
            <person name="Wu L."/>
            <person name="Ma J."/>
        </authorList>
    </citation>
    <scope>NUCLEOTIDE SEQUENCE [LARGE SCALE GENOMIC DNA]</scope>
    <source>
        <strain evidence="9">JCM 4602</strain>
    </source>
</reference>
<dbReference type="InterPro" id="IPR031357">
    <property type="entry name" value="Stealth_CR3"/>
</dbReference>
<feature type="domain" description="Stealth protein CR3 conserved region 3" evidence="6">
    <location>
        <begin position="461"/>
        <end position="508"/>
    </location>
</feature>
<dbReference type="InterPro" id="IPR047141">
    <property type="entry name" value="Stealth"/>
</dbReference>
<dbReference type="PANTHER" id="PTHR24045">
    <property type="match status" value="1"/>
</dbReference>
<dbReference type="Proteomes" id="UP000624183">
    <property type="component" value="Unassembled WGS sequence"/>
</dbReference>
<keyword evidence="2" id="KW-0808">Transferase</keyword>
<organism evidence="8 9">
    <name type="scientific">Streptomyces rubiginosohelvolus</name>
    <dbReference type="NCBI Taxonomy" id="67362"/>
    <lineage>
        <taxon>Bacteria</taxon>
        <taxon>Bacillati</taxon>
        <taxon>Actinomycetota</taxon>
        <taxon>Actinomycetes</taxon>
        <taxon>Kitasatosporales</taxon>
        <taxon>Streptomycetaceae</taxon>
        <taxon>Streptomyces</taxon>
    </lineage>
</organism>
<evidence type="ECO:0000256" key="3">
    <source>
        <dbReference type="ARBA" id="ARBA00023169"/>
    </source>
</evidence>
<evidence type="ECO:0000259" key="4">
    <source>
        <dbReference type="Pfam" id="PF11380"/>
    </source>
</evidence>
<dbReference type="InterPro" id="IPR021520">
    <property type="entry name" value="Stealth_CR2"/>
</dbReference>
<proteinExistence type="inferred from homology"/>
<evidence type="ECO:0000259" key="5">
    <source>
        <dbReference type="Pfam" id="PF17101"/>
    </source>
</evidence>
<feature type="domain" description="Stealth protein CR1 conserved region 1" evidence="5">
    <location>
        <begin position="273"/>
        <end position="300"/>
    </location>
</feature>
<sequence>MSTSNPEASAVVGVYRTFVPRSLRRRVARRVPVRLRSGVKGLLRRLHILTLVARFVRGRRARRRWPHLFGASERLAVLSGRGGMIALVRSTASPLGLREANLELIVSLLEDAGIDYFAVRGTSDFRSALAVAEADRERVVAALATTRGTAPVYVSACSGERLVGRSALCGSSRATRTGRQARVLRTGMVWADPGNSLVLGLRYGCDIEFWRAEDGRLVAPRPNRVTEDVALDEPRVSVPVSRLTGFAALHTRRTRSVRTIEACADTLPEDVRFPVDVVYTWVDGSSPEWQQRRAQYGGGGYHAESANAARYISRDELRYSLRALEQNAPWVRHVYLVTDRQTPKWLNLRSPRLTVVDHTEIFHDPVALPTYNSHAIESQLHHIDGLSEHFLYFNDDMFLGCPTTAGDFFLSNGMTRTFFSPSQVPRRDLGDGDRPVDAAGKNNRKIIFDNFGSAIVQKLRHAPYALRRSVLHEMEKEFAEAYHSTSHSRFRSATDISIPSSLYHYYAYFTGRAVPSDISFAYLDLAKPEISRRLGILLARRDRQAFCINDTVSETFDVNKQTLMLKAFLDSYFPVPSPFELKEGEAR</sequence>
<evidence type="ECO:0000256" key="1">
    <source>
        <dbReference type="ARBA" id="ARBA00007583"/>
    </source>
</evidence>
<dbReference type="InterPro" id="IPR031356">
    <property type="entry name" value="Stealth_CR4"/>
</dbReference>
<dbReference type="Pfam" id="PF17103">
    <property type="entry name" value="Stealth_CR4"/>
    <property type="match status" value="1"/>
</dbReference>
<comment type="caution">
    <text evidence="8">The sequence shown here is derived from an EMBL/GenBank/DDBJ whole genome shotgun (WGS) entry which is preliminary data.</text>
</comment>
<name>A0ABQ3BKB8_9ACTN</name>
<gene>
    <name evidence="8" type="ORF">GCM10010328_23510</name>
</gene>
<dbReference type="PANTHER" id="PTHR24045:SF0">
    <property type="entry name" value="N-ACETYLGLUCOSAMINE-1-PHOSPHOTRANSFERASE SUBUNITS ALPHA_BETA"/>
    <property type="match status" value="1"/>
</dbReference>
<keyword evidence="3" id="KW-0270">Exopolysaccharide synthesis</keyword>
<feature type="domain" description="Stealth protein CR4 conserved region 4" evidence="7">
    <location>
        <begin position="537"/>
        <end position="585"/>
    </location>
</feature>
<accession>A0ABQ3BKB8</accession>
<feature type="domain" description="Stealth protein CR2 conserved region 2" evidence="4">
    <location>
        <begin position="310"/>
        <end position="415"/>
    </location>
</feature>
<evidence type="ECO:0000256" key="2">
    <source>
        <dbReference type="ARBA" id="ARBA00022679"/>
    </source>
</evidence>
<dbReference type="Pfam" id="PF17101">
    <property type="entry name" value="Stealth_CR1"/>
    <property type="match status" value="1"/>
</dbReference>